<reference evidence="3" key="1">
    <citation type="journal article" date="2020" name="Nat. Commun.">
        <title>Large-scale genome sequencing of mycorrhizal fungi provides insights into the early evolution of symbiotic traits.</title>
        <authorList>
            <person name="Miyauchi S."/>
            <person name="Kiss E."/>
            <person name="Kuo A."/>
            <person name="Drula E."/>
            <person name="Kohler A."/>
            <person name="Sanchez-Garcia M."/>
            <person name="Morin E."/>
            <person name="Andreopoulos B."/>
            <person name="Barry K.W."/>
            <person name="Bonito G."/>
            <person name="Buee M."/>
            <person name="Carver A."/>
            <person name="Chen C."/>
            <person name="Cichocki N."/>
            <person name="Clum A."/>
            <person name="Culley D."/>
            <person name="Crous P.W."/>
            <person name="Fauchery L."/>
            <person name="Girlanda M."/>
            <person name="Hayes R.D."/>
            <person name="Keri Z."/>
            <person name="LaButti K."/>
            <person name="Lipzen A."/>
            <person name="Lombard V."/>
            <person name="Magnuson J."/>
            <person name="Maillard F."/>
            <person name="Murat C."/>
            <person name="Nolan M."/>
            <person name="Ohm R.A."/>
            <person name="Pangilinan J."/>
            <person name="Pereira M.F."/>
            <person name="Perotto S."/>
            <person name="Peter M."/>
            <person name="Pfister S."/>
            <person name="Riley R."/>
            <person name="Sitrit Y."/>
            <person name="Stielow J.B."/>
            <person name="Szollosi G."/>
            <person name="Zifcakova L."/>
            <person name="Stursova M."/>
            <person name="Spatafora J.W."/>
            <person name="Tedersoo L."/>
            <person name="Vaario L.M."/>
            <person name="Yamada A."/>
            <person name="Yan M."/>
            <person name="Wang P."/>
            <person name="Xu J."/>
            <person name="Bruns T."/>
            <person name="Baldrian P."/>
            <person name="Vilgalys R."/>
            <person name="Dunand C."/>
            <person name="Henrissat B."/>
            <person name="Grigoriev I.V."/>
            <person name="Hibbett D."/>
            <person name="Nagy L.G."/>
            <person name="Martin F.M."/>
        </authorList>
    </citation>
    <scope>NUCLEOTIDE SEQUENCE</scope>
    <source>
        <strain evidence="3">UP504</strain>
    </source>
</reference>
<dbReference type="Proteomes" id="UP000886523">
    <property type="component" value="Unassembled WGS sequence"/>
</dbReference>
<sequence>MGNILTARWAFNGKVTEVHIVLPKVDPSSYAMVPVNLAENIAPLQPCSNRLEMMESRIPDQCLSIIAWFTIAIAVMTFLQTMFPGKLSFFHCIIRTLELSRLKIGSEYVYFWLAATVTLVLYGIIVVNWLREATAKRDRRLLHDAIFMICLHHRDIPNIPGSVSSVEPKEPRPAWVYHCCRRPLRGLRGNDEDEEDHEGEPGVTTGQERRFSPPNFPDDVLMVVLMSGHRLRKEGWSLENGWNWVGDQCTLGTFGEITTRGQSSVQLGLGLQGSLNFQ</sequence>
<keyword evidence="2" id="KW-0812">Transmembrane</keyword>
<evidence type="ECO:0000313" key="4">
    <source>
        <dbReference type="Proteomes" id="UP000886523"/>
    </source>
</evidence>
<name>A0A9P6DTW8_9AGAM</name>
<dbReference type="AlphaFoldDB" id="A0A9P6DTW8"/>
<feature type="region of interest" description="Disordered" evidence="1">
    <location>
        <begin position="187"/>
        <end position="214"/>
    </location>
</feature>
<gene>
    <name evidence="3" type="ORF">BS47DRAFT_1364898</name>
</gene>
<evidence type="ECO:0000256" key="2">
    <source>
        <dbReference type="SAM" id="Phobius"/>
    </source>
</evidence>
<accession>A0A9P6DTW8</accession>
<keyword evidence="2" id="KW-0472">Membrane</keyword>
<proteinExistence type="predicted"/>
<protein>
    <submittedName>
        <fullName evidence="3">Uncharacterized protein</fullName>
    </submittedName>
</protein>
<comment type="caution">
    <text evidence="3">The sequence shown here is derived from an EMBL/GenBank/DDBJ whole genome shotgun (WGS) entry which is preliminary data.</text>
</comment>
<feature type="transmembrane region" description="Helical" evidence="2">
    <location>
        <begin position="109"/>
        <end position="130"/>
    </location>
</feature>
<evidence type="ECO:0000313" key="3">
    <source>
        <dbReference type="EMBL" id="KAF9510010.1"/>
    </source>
</evidence>
<feature type="transmembrane region" description="Helical" evidence="2">
    <location>
        <begin position="62"/>
        <end position="83"/>
    </location>
</feature>
<keyword evidence="4" id="KW-1185">Reference proteome</keyword>
<organism evidence="3 4">
    <name type="scientific">Hydnum rufescens UP504</name>
    <dbReference type="NCBI Taxonomy" id="1448309"/>
    <lineage>
        <taxon>Eukaryota</taxon>
        <taxon>Fungi</taxon>
        <taxon>Dikarya</taxon>
        <taxon>Basidiomycota</taxon>
        <taxon>Agaricomycotina</taxon>
        <taxon>Agaricomycetes</taxon>
        <taxon>Cantharellales</taxon>
        <taxon>Hydnaceae</taxon>
        <taxon>Hydnum</taxon>
    </lineage>
</organism>
<dbReference type="OrthoDB" id="100006at2759"/>
<dbReference type="EMBL" id="MU129025">
    <property type="protein sequence ID" value="KAF9510010.1"/>
    <property type="molecule type" value="Genomic_DNA"/>
</dbReference>
<evidence type="ECO:0000256" key="1">
    <source>
        <dbReference type="SAM" id="MobiDB-lite"/>
    </source>
</evidence>
<keyword evidence="2" id="KW-1133">Transmembrane helix</keyword>